<dbReference type="InterPro" id="IPR031745">
    <property type="entry name" value="Vps53_C"/>
</dbReference>
<dbReference type="Gene3D" id="1.10.287.950">
    <property type="entry name" value="Methyl-accepting chemotaxis protein"/>
    <property type="match status" value="1"/>
</dbReference>
<evidence type="ECO:0000313" key="17">
    <source>
        <dbReference type="Proteomes" id="UP000694552"/>
    </source>
</evidence>
<keyword evidence="17" id="KW-1185">Reference proteome</keyword>
<dbReference type="Proteomes" id="UP000694552">
    <property type="component" value="Unplaced"/>
</dbReference>
<feature type="coiled-coil region" evidence="12">
    <location>
        <begin position="105"/>
        <end position="146"/>
    </location>
</feature>
<evidence type="ECO:0000256" key="8">
    <source>
        <dbReference type="ARBA" id="ARBA00022927"/>
    </source>
</evidence>
<dbReference type="Ensembl" id="ENSOSUT00000021076.1">
    <property type="protein sequence ID" value="ENSOSUP00000020429.1"/>
    <property type="gene ID" value="ENSOSUG00000014014.1"/>
</dbReference>
<evidence type="ECO:0000256" key="3">
    <source>
        <dbReference type="ARBA" id="ARBA00004481"/>
    </source>
</evidence>
<dbReference type="InterPro" id="IPR039766">
    <property type="entry name" value="Vps53"/>
</dbReference>
<evidence type="ECO:0000313" key="16">
    <source>
        <dbReference type="Ensembl" id="ENSOSUP00000020429.1"/>
    </source>
</evidence>
<protein>
    <recommendedName>
        <fullName evidence="5">Vacuolar protein sorting-associated protein 53 homolog</fullName>
    </recommendedName>
</protein>
<feature type="compositionally biased region" description="Polar residues" evidence="13">
    <location>
        <begin position="813"/>
        <end position="824"/>
    </location>
</feature>
<keyword evidence="6" id="KW-0813">Transport</keyword>
<comment type="subcellular location">
    <subcellularLocation>
        <location evidence="3">Endosome membrane</location>
        <topology evidence="3">Peripheral membrane protein</topology>
    </subcellularLocation>
    <subcellularLocation>
        <location evidence="1">Golgi apparatus</location>
        <location evidence="1">trans-Golgi network membrane</location>
        <topology evidence="1">Peripheral membrane protein</topology>
    </subcellularLocation>
    <subcellularLocation>
        <location evidence="2">Recycling endosome</location>
    </subcellularLocation>
</comment>
<dbReference type="Pfam" id="PF04100">
    <property type="entry name" value="Vps53_N"/>
    <property type="match status" value="1"/>
</dbReference>
<dbReference type="FunFam" id="1.10.357.110:FF:000001">
    <property type="entry name" value="vacuolar protein sorting-associated protein 53 homolog"/>
    <property type="match status" value="1"/>
</dbReference>
<evidence type="ECO:0000256" key="7">
    <source>
        <dbReference type="ARBA" id="ARBA00022753"/>
    </source>
</evidence>
<dbReference type="PANTHER" id="PTHR12820:SF0">
    <property type="entry name" value="VACUOLAR PROTEIN SORTING-ASSOCIATED PROTEIN 53 HOMOLOG"/>
    <property type="match status" value="1"/>
</dbReference>
<keyword evidence="9" id="KW-0333">Golgi apparatus</keyword>
<dbReference type="Pfam" id="PF16854">
    <property type="entry name" value="VPS53_C"/>
    <property type="match status" value="1"/>
</dbReference>
<keyword evidence="8" id="KW-0653">Protein transport</keyword>
<organism evidence="16 17">
    <name type="scientific">Otus sunia</name>
    <name type="common">Oriental scops-owl</name>
    <dbReference type="NCBI Taxonomy" id="257818"/>
    <lineage>
        <taxon>Eukaryota</taxon>
        <taxon>Metazoa</taxon>
        <taxon>Chordata</taxon>
        <taxon>Craniata</taxon>
        <taxon>Vertebrata</taxon>
        <taxon>Euteleostomi</taxon>
        <taxon>Archelosauria</taxon>
        <taxon>Archosauria</taxon>
        <taxon>Dinosauria</taxon>
        <taxon>Saurischia</taxon>
        <taxon>Theropoda</taxon>
        <taxon>Coelurosauria</taxon>
        <taxon>Aves</taxon>
        <taxon>Neognathae</taxon>
        <taxon>Neoaves</taxon>
        <taxon>Telluraves</taxon>
        <taxon>Strigiformes</taxon>
        <taxon>Strigidae</taxon>
        <taxon>Otus</taxon>
    </lineage>
</organism>
<feature type="region of interest" description="Disordered" evidence="13">
    <location>
        <begin position="805"/>
        <end position="828"/>
    </location>
</feature>
<dbReference type="GO" id="GO:0055037">
    <property type="term" value="C:recycling endosome"/>
    <property type="evidence" value="ECO:0007669"/>
    <property type="project" value="UniProtKB-SubCell"/>
</dbReference>
<comment type="similarity">
    <text evidence="4">Belongs to the VPS53 family.</text>
</comment>
<proteinExistence type="inferred from homology"/>
<evidence type="ECO:0000256" key="6">
    <source>
        <dbReference type="ARBA" id="ARBA00022448"/>
    </source>
</evidence>
<dbReference type="GO" id="GO:0015031">
    <property type="term" value="P:protein transport"/>
    <property type="evidence" value="ECO:0007669"/>
    <property type="project" value="UniProtKB-KW"/>
</dbReference>
<evidence type="ECO:0000256" key="9">
    <source>
        <dbReference type="ARBA" id="ARBA00023034"/>
    </source>
</evidence>
<feature type="domain" description="Vps53 C-terminal" evidence="15">
    <location>
        <begin position="702"/>
        <end position="786"/>
    </location>
</feature>
<keyword evidence="10 12" id="KW-0175">Coiled coil</keyword>
<evidence type="ECO:0000259" key="15">
    <source>
        <dbReference type="Pfam" id="PF16854"/>
    </source>
</evidence>
<dbReference type="Gene3D" id="1.10.357.110">
    <property type="entry name" value="Vacuolar protein sorting-associated protein 53, C-terminus"/>
    <property type="match status" value="1"/>
</dbReference>
<dbReference type="InterPro" id="IPR007234">
    <property type="entry name" value="Vps53_N"/>
</dbReference>
<evidence type="ECO:0000256" key="2">
    <source>
        <dbReference type="ARBA" id="ARBA00004172"/>
    </source>
</evidence>
<dbReference type="GO" id="GO:0010008">
    <property type="term" value="C:endosome membrane"/>
    <property type="evidence" value="ECO:0007669"/>
    <property type="project" value="UniProtKB-SubCell"/>
</dbReference>
<dbReference type="PANTHER" id="PTHR12820">
    <property type="entry name" value="VACUOLAR SORTING PROTEIN 53"/>
    <property type="match status" value="1"/>
</dbReference>
<keyword evidence="11" id="KW-0472">Membrane</keyword>
<dbReference type="GO" id="GO:0005829">
    <property type="term" value="C:cytosol"/>
    <property type="evidence" value="ECO:0007669"/>
    <property type="project" value="GOC"/>
</dbReference>
<dbReference type="GO" id="GO:0042147">
    <property type="term" value="P:retrograde transport, endosome to Golgi"/>
    <property type="evidence" value="ECO:0007669"/>
    <property type="project" value="InterPro"/>
</dbReference>
<evidence type="ECO:0000256" key="11">
    <source>
        <dbReference type="ARBA" id="ARBA00023136"/>
    </source>
</evidence>
<evidence type="ECO:0000256" key="1">
    <source>
        <dbReference type="ARBA" id="ARBA00004150"/>
    </source>
</evidence>
<evidence type="ECO:0000256" key="4">
    <source>
        <dbReference type="ARBA" id="ARBA00008628"/>
    </source>
</evidence>
<dbReference type="AlphaFoldDB" id="A0A8C8BGX2"/>
<evidence type="ECO:0000256" key="13">
    <source>
        <dbReference type="SAM" id="MobiDB-lite"/>
    </source>
</evidence>
<dbReference type="InterPro" id="IPR038260">
    <property type="entry name" value="Vps53_C_sf"/>
</dbReference>
<evidence type="ECO:0000256" key="12">
    <source>
        <dbReference type="SAM" id="Coils"/>
    </source>
</evidence>
<dbReference type="GO" id="GO:0000938">
    <property type="term" value="C:GARP complex"/>
    <property type="evidence" value="ECO:0007669"/>
    <property type="project" value="InterPro"/>
</dbReference>
<dbReference type="GO" id="GO:0007041">
    <property type="term" value="P:lysosomal transport"/>
    <property type="evidence" value="ECO:0007669"/>
    <property type="project" value="UniProtKB-ARBA"/>
</dbReference>
<accession>A0A8C8BGX2</accession>
<evidence type="ECO:0000259" key="14">
    <source>
        <dbReference type="Pfam" id="PF04100"/>
    </source>
</evidence>
<feature type="domain" description="Vps53 N-terminal" evidence="14">
    <location>
        <begin position="49"/>
        <end position="459"/>
    </location>
</feature>
<evidence type="ECO:0000256" key="5">
    <source>
        <dbReference type="ARBA" id="ARBA00014103"/>
    </source>
</evidence>
<evidence type="ECO:0000256" key="10">
    <source>
        <dbReference type="ARBA" id="ARBA00023054"/>
    </source>
</evidence>
<keyword evidence="7" id="KW-0967">Endosome</keyword>
<sequence length="840" mass="94951">MICGVSYAFTRLSFDHELMALEKLSDGFLICFPPSLQVFPSQDPLDRADFNAVEYINTLFPTEQSLANIDEVVNKIRLKIRRLDDNIRTVVRGQTNVGQDGRQALEEAQKAIQQLFGKIKDIKDKAEKSEQMVKEITRDIKQLDHAKRHLTTSITTLNHLHMLAGGVDSLEAMTRRRQYGEVANLLQGVVNVLEHFNKYMGIPQIRQLSERVKAAQNELGQQILADFEEAFPSQGTKRPGGPSNVLRDACLVANVLDPRIKQEIIKKFIKQHLSEYLVLFQENQDVAWLDKIDRRYAWIKRQLVDYEEKYGRMFPQEWCMTERIAVEFCHVTRTELAKIMRTRAKEIEVKLLLFAIQRTTNFEGLLAKRFSGCTLADGTVKKAEVPLPTTNPFLEDEAGTETDEIVIEKSDTDKPKKPKVPDNPFHGIVSKCFEPHLYVYIESQDKNLGELIDRFVADFKAQGPPKPNVDEGGAVLPSCADLFVYYKKCMVQCSQLSTGEPMIALTTIFQKYLREYAWKILSGNLPKTTSSSGGLTITSLLKEKEGSEVAKFTLEELCLICSILSTAEYCLATTQQLEEKLKEKVDASLVERINLTGEMDTFSIVISNSIQLLVQDLDAACDPALTAMSKMQWQNVEHVGDQSPYVTSVILHIKQNVPIIRDNLASTRKYFTQFCIKFANSFIPKFINHLFKCKPISMVGAEQLLLDTHSLKMVLLDLPSIGSQVVRKAPASYTKIVVKGMTRAEMILKVVMAPHEPPVVFVDNYIKLLSDCSTDTFQKILDMKGLKRSEQSSMLDLFRQRLPAPPSGAENAGSLSLSAPTPEQESSRIRKLEKLIKKRL</sequence>
<name>A0A8C8BGX2_9STRI</name>
<reference evidence="16" key="1">
    <citation type="submission" date="2025-08" db="UniProtKB">
        <authorList>
            <consortium name="Ensembl"/>
        </authorList>
    </citation>
    <scope>IDENTIFICATION</scope>
</reference>
<reference evidence="16" key="2">
    <citation type="submission" date="2025-09" db="UniProtKB">
        <authorList>
            <consortium name="Ensembl"/>
        </authorList>
    </citation>
    <scope>IDENTIFICATION</scope>
</reference>